<evidence type="ECO:0000313" key="3">
    <source>
        <dbReference type="EMBL" id="RNL52742.1"/>
    </source>
</evidence>
<organism evidence="3 4">
    <name type="scientific">Arthrobacter oryzae</name>
    <dbReference type="NCBI Taxonomy" id="409290"/>
    <lineage>
        <taxon>Bacteria</taxon>
        <taxon>Bacillati</taxon>
        <taxon>Actinomycetota</taxon>
        <taxon>Actinomycetes</taxon>
        <taxon>Micrococcales</taxon>
        <taxon>Micrococcaceae</taxon>
        <taxon>Arthrobacter</taxon>
    </lineage>
</organism>
<gene>
    <name evidence="3" type="ORF">D7003_13610</name>
</gene>
<feature type="compositionally biased region" description="Basic residues" evidence="2">
    <location>
        <begin position="111"/>
        <end position="126"/>
    </location>
</feature>
<name>A0A3N0BU69_9MICC</name>
<keyword evidence="1" id="KW-0175">Coiled coil</keyword>
<sequence length="242" mass="27786">MNTGILRIHLHNLESSAVTLERIIYKDLTILEELPDNEAEGYEPRILKKLERLDELQDRIDDVMAQLKEAGDYSPISHSGRVYEYMPPMVVRAPKPAKAKHVVYPVQAKAPKARKPKPAPKPKAPKQSKELWLAKKRRANLTWRMKTLDEAMLIEKGELWVRRAERQARVDLVANWTSEQNGPQLRRTAKIGLEKVQHQLDTLEERKAQKLAAMNVLLDQALADIDRLTKAESPTEKRSQLV</sequence>
<feature type="coiled-coil region" evidence="1">
    <location>
        <begin position="186"/>
        <end position="231"/>
    </location>
</feature>
<evidence type="ECO:0000313" key="4">
    <source>
        <dbReference type="Proteomes" id="UP000273807"/>
    </source>
</evidence>
<comment type="caution">
    <text evidence="3">The sequence shown here is derived from an EMBL/GenBank/DDBJ whole genome shotgun (WGS) entry which is preliminary data.</text>
</comment>
<accession>A0A3N0BU69</accession>
<evidence type="ECO:0000256" key="2">
    <source>
        <dbReference type="SAM" id="MobiDB-lite"/>
    </source>
</evidence>
<dbReference type="Proteomes" id="UP000273807">
    <property type="component" value="Unassembled WGS sequence"/>
</dbReference>
<feature type="coiled-coil region" evidence="1">
    <location>
        <begin position="46"/>
        <end position="73"/>
    </location>
</feature>
<evidence type="ECO:0000256" key="1">
    <source>
        <dbReference type="SAM" id="Coils"/>
    </source>
</evidence>
<protein>
    <submittedName>
        <fullName evidence="3">Uncharacterized protein</fullName>
    </submittedName>
</protein>
<feature type="region of interest" description="Disordered" evidence="2">
    <location>
        <begin position="107"/>
        <end position="129"/>
    </location>
</feature>
<dbReference type="AlphaFoldDB" id="A0A3N0BU69"/>
<dbReference type="EMBL" id="RBED01000112">
    <property type="protein sequence ID" value="RNL52742.1"/>
    <property type="molecule type" value="Genomic_DNA"/>
</dbReference>
<keyword evidence="4" id="KW-1185">Reference proteome</keyword>
<proteinExistence type="predicted"/>
<reference evidence="3 4" key="1">
    <citation type="submission" date="2018-10" db="EMBL/GenBank/DDBJ databases">
        <title>Genome sequencing of Arthrobacter oryzae TNB02.</title>
        <authorList>
            <person name="Cho Y.-J."/>
            <person name="Cho A."/>
            <person name="Kim O.-S."/>
        </authorList>
    </citation>
    <scope>NUCLEOTIDE SEQUENCE [LARGE SCALE GENOMIC DNA]</scope>
    <source>
        <strain evidence="3 4">TNB02</strain>
    </source>
</reference>